<reference evidence="3" key="2">
    <citation type="submission" date="2023-11" db="UniProtKB">
        <authorList>
            <consortium name="WormBaseParasite"/>
        </authorList>
    </citation>
    <scope>IDENTIFICATION</scope>
</reference>
<dbReference type="WBParaSite" id="SRDH1_93710.1">
    <property type="protein sequence ID" value="SRDH1_93710.1"/>
    <property type="gene ID" value="SRDH1_93710"/>
</dbReference>
<evidence type="ECO:0000256" key="1">
    <source>
        <dbReference type="SAM" id="Phobius"/>
    </source>
</evidence>
<protein>
    <submittedName>
        <fullName evidence="3">Uncharacterized protein</fullName>
    </submittedName>
</protein>
<evidence type="ECO:0000313" key="2">
    <source>
        <dbReference type="Proteomes" id="UP000050792"/>
    </source>
</evidence>
<keyword evidence="1" id="KW-1133">Transmembrane helix</keyword>
<feature type="transmembrane region" description="Helical" evidence="1">
    <location>
        <begin position="40"/>
        <end position="62"/>
    </location>
</feature>
<sequence>MFMINQINQSIINLINKLSNKSILNYRLDISLYNKKSTWVAFYVLTDIALFFITIFVSQITVGKSAL</sequence>
<keyword evidence="1" id="KW-0472">Membrane</keyword>
<keyword evidence="2" id="KW-1185">Reference proteome</keyword>
<dbReference type="AlphaFoldDB" id="A0AA85GHK5"/>
<dbReference type="Proteomes" id="UP000050792">
    <property type="component" value="Unassembled WGS sequence"/>
</dbReference>
<accession>A0AA85GHK5</accession>
<reference evidence="2" key="1">
    <citation type="submission" date="2022-06" db="EMBL/GenBank/DDBJ databases">
        <authorList>
            <person name="Berger JAMES D."/>
            <person name="Berger JAMES D."/>
        </authorList>
    </citation>
    <scope>NUCLEOTIDE SEQUENCE [LARGE SCALE GENOMIC DNA]</scope>
</reference>
<keyword evidence="1" id="KW-0812">Transmembrane</keyword>
<proteinExistence type="predicted"/>
<organism evidence="2 3">
    <name type="scientific">Schistosoma rodhaini</name>
    <dbReference type="NCBI Taxonomy" id="6188"/>
    <lineage>
        <taxon>Eukaryota</taxon>
        <taxon>Metazoa</taxon>
        <taxon>Spiralia</taxon>
        <taxon>Lophotrochozoa</taxon>
        <taxon>Platyhelminthes</taxon>
        <taxon>Trematoda</taxon>
        <taxon>Digenea</taxon>
        <taxon>Strigeidida</taxon>
        <taxon>Schistosomatoidea</taxon>
        <taxon>Schistosomatidae</taxon>
        <taxon>Schistosoma</taxon>
    </lineage>
</organism>
<name>A0AA85GHK5_9TREM</name>
<evidence type="ECO:0000313" key="3">
    <source>
        <dbReference type="WBParaSite" id="SRDH1_93710.1"/>
    </source>
</evidence>